<evidence type="ECO:0000313" key="1">
    <source>
        <dbReference type="EMBL" id="RZF48316.1"/>
    </source>
</evidence>
<accession>A0A482XR83</accession>
<organism evidence="1 2">
    <name type="scientific">Laodelphax striatellus</name>
    <name type="common">Small brown planthopper</name>
    <name type="synonym">Delphax striatella</name>
    <dbReference type="NCBI Taxonomy" id="195883"/>
    <lineage>
        <taxon>Eukaryota</taxon>
        <taxon>Metazoa</taxon>
        <taxon>Ecdysozoa</taxon>
        <taxon>Arthropoda</taxon>
        <taxon>Hexapoda</taxon>
        <taxon>Insecta</taxon>
        <taxon>Pterygota</taxon>
        <taxon>Neoptera</taxon>
        <taxon>Paraneoptera</taxon>
        <taxon>Hemiptera</taxon>
        <taxon>Auchenorrhyncha</taxon>
        <taxon>Fulgoroidea</taxon>
        <taxon>Delphacidae</taxon>
        <taxon>Criomorphinae</taxon>
        <taxon>Laodelphax</taxon>
    </lineage>
</organism>
<protein>
    <submittedName>
        <fullName evidence="1">Uncharacterized protein</fullName>
    </submittedName>
</protein>
<dbReference type="AlphaFoldDB" id="A0A482XR83"/>
<evidence type="ECO:0000313" key="2">
    <source>
        <dbReference type="Proteomes" id="UP000291343"/>
    </source>
</evidence>
<sequence>MTTVGLLTGKNCSIVLKENTLLSKSLQSLRHSYVGGEFLLRQVGRTVDCGVMVGGEASRPSRFPFSSCRSLESAPRDNWISMVILQVESGDLVLDRPANGYQLFGATCRTLMEFHLDSAEYCQAQHK</sequence>
<dbReference type="Proteomes" id="UP000291343">
    <property type="component" value="Unassembled WGS sequence"/>
</dbReference>
<proteinExistence type="predicted"/>
<gene>
    <name evidence="1" type="ORF">LSTR_LSTR010279</name>
</gene>
<dbReference type="OrthoDB" id="7434077at2759"/>
<comment type="caution">
    <text evidence="1">The sequence shown here is derived from an EMBL/GenBank/DDBJ whole genome shotgun (WGS) entry which is preliminary data.</text>
</comment>
<dbReference type="EMBL" id="QKKF02002576">
    <property type="protein sequence ID" value="RZF48316.1"/>
    <property type="molecule type" value="Genomic_DNA"/>
</dbReference>
<keyword evidence="2" id="KW-1185">Reference proteome</keyword>
<dbReference type="InParanoid" id="A0A482XR83"/>
<name>A0A482XR83_LAOST</name>
<reference evidence="1 2" key="1">
    <citation type="journal article" date="2017" name="Gigascience">
        <title>Genome sequence of the small brown planthopper, Laodelphax striatellus.</title>
        <authorList>
            <person name="Zhu J."/>
            <person name="Jiang F."/>
            <person name="Wang X."/>
            <person name="Yang P."/>
            <person name="Bao Y."/>
            <person name="Zhao W."/>
            <person name="Wang W."/>
            <person name="Lu H."/>
            <person name="Wang Q."/>
            <person name="Cui N."/>
            <person name="Li J."/>
            <person name="Chen X."/>
            <person name="Luo L."/>
            <person name="Yu J."/>
            <person name="Kang L."/>
            <person name="Cui F."/>
        </authorList>
    </citation>
    <scope>NUCLEOTIDE SEQUENCE [LARGE SCALE GENOMIC DNA]</scope>
    <source>
        <strain evidence="1">Lst14</strain>
    </source>
</reference>